<dbReference type="Proteomes" id="UP001155587">
    <property type="component" value="Unassembled WGS sequence"/>
</dbReference>
<keyword evidence="1" id="KW-1133">Transmembrane helix</keyword>
<feature type="transmembrane region" description="Helical" evidence="1">
    <location>
        <begin position="392"/>
        <end position="412"/>
    </location>
</feature>
<feature type="transmembrane region" description="Helical" evidence="1">
    <location>
        <begin position="419"/>
        <end position="437"/>
    </location>
</feature>
<organism evidence="2 3">
    <name type="scientific">Vibrio qingdaonensis</name>
    <dbReference type="NCBI Taxonomy" id="2829491"/>
    <lineage>
        <taxon>Bacteria</taxon>
        <taxon>Pseudomonadati</taxon>
        <taxon>Pseudomonadota</taxon>
        <taxon>Gammaproteobacteria</taxon>
        <taxon>Vibrionales</taxon>
        <taxon>Vibrionaceae</taxon>
        <taxon>Vibrio</taxon>
    </lineage>
</organism>
<dbReference type="GO" id="GO:0015558">
    <property type="term" value="F:secondary active p-aminobenzoyl-glutamate transmembrane transporter activity"/>
    <property type="evidence" value="ECO:0007669"/>
    <property type="project" value="InterPro"/>
</dbReference>
<feature type="transmembrane region" description="Helical" evidence="1">
    <location>
        <begin position="270"/>
        <end position="290"/>
    </location>
</feature>
<dbReference type="EMBL" id="JAKRRY010000009">
    <property type="protein sequence ID" value="MCW8346109.1"/>
    <property type="molecule type" value="Genomic_DNA"/>
</dbReference>
<sequence>MSNQTINQAPTPKPSGMDRFLNAIEKAGNKIPDPAILFFWALVIVWVASAVLSNVSFDLINPRTGGALEVNNLLTGEALASFLANMVTTFTGFAPLGIVLVAMLGVGVADSSGFIQTGLKKMLNFTPAKLLTPMLILVAIVSHTAADAGYVLVIPLGGIIFHAAGRHPLAGIAAAFAGVSGGFSANFIPSGIDPLLAGFTQTAAQVLDQDYVINPLSNIFFTGLSSVLVIAIGWWVTEKVIEPRLANLPVDEDAEEAPDLGSFTAVESKAFRAAGWAMMAGIALLVFALLPEDSALRSPEGEITAFSAPIMQSIVPLIFILFIIPGIVYGRVAGTFKDSNDIIKAMSHTMSTMGAYIVMSFFCAQFLSAFAQSNIGTMLALYGAEGLKAMNLPGQATIVGMILLTASVNLLVGSASAKWALIGPILVPMLMAVGISPELSQAAYRVGDSVSNIISPLMVFFPLVVVYCQRYVKSTGIGTLASLMMPFSIAMLIGWTLFLLAYWALGIPLGIQAPYTYTM</sequence>
<dbReference type="RefSeq" id="WP_265674505.1">
    <property type="nucleotide sequence ID" value="NZ_JAKRRY010000009.1"/>
</dbReference>
<feature type="transmembrane region" description="Helical" evidence="1">
    <location>
        <begin position="212"/>
        <end position="236"/>
    </location>
</feature>
<feature type="transmembrane region" description="Helical" evidence="1">
    <location>
        <begin position="82"/>
        <end position="110"/>
    </location>
</feature>
<keyword evidence="1" id="KW-0812">Transmembrane</keyword>
<proteinExistence type="predicted"/>
<keyword evidence="3" id="KW-1185">Reference proteome</keyword>
<dbReference type="PANTHER" id="PTHR30282:SF1">
    <property type="entry name" value="ABGT FAMILY TRANSPORTER"/>
    <property type="match status" value="1"/>
</dbReference>
<feature type="transmembrane region" description="Helical" evidence="1">
    <location>
        <begin position="148"/>
        <end position="165"/>
    </location>
</feature>
<feature type="transmembrane region" description="Helical" evidence="1">
    <location>
        <begin position="35"/>
        <end position="57"/>
    </location>
</feature>
<dbReference type="InterPro" id="IPR004697">
    <property type="entry name" value="AbgT"/>
</dbReference>
<evidence type="ECO:0000313" key="2">
    <source>
        <dbReference type="EMBL" id="MCW8346109.1"/>
    </source>
</evidence>
<dbReference type="Pfam" id="PF03806">
    <property type="entry name" value="ABG_transport"/>
    <property type="match status" value="1"/>
</dbReference>
<feature type="transmembrane region" description="Helical" evidence="1">
    <location>
        <begin position="449"/>
        <end position="468"/>
    </location>
</feature>
<keyword evidence="1" id="KW-0472">Membrane</keyword>
<feature type="transmembrane region" description="Helical" evidence="1">
    <location>
        <begin position="122"/>
        <end position="142"/>
    </location>
</feature>
<dbReference type="AlphaFoldDB" id="A0A9X3CMC8"/>
<feature type="transmembrane region" description="Helical" evidence="1">
    <location>
        <begin position="353"/>
        <end position="372"/>
    </location>
</feature>
<reference evidence="2" key="1">
    <citation type="submission" date="2022-02" db="EMBL/GenBank/DDBJ databases">
        <title>Vibrio sp. nov, a new bacterium isolated from seawater.</title>
        <authorList>
            <person name="Yuan Y."/>
        </authorList>
    </citation>
    <scope>NUCLEOTIDE SEQUENCE</scope>
    <source>
        <strain evidence="2">ZSDZ65</strain>
    </source>
</reference>
<feature type="transmembrane region" description="Helical" evidence="1">
    <location>
        <begin position="480"/>
        <end position="505"/>
    </location>
</feature>
<feature type="transmembrane region" description="Helical" evidence="1">
    <location>
        <begin position="310"/>
        <end position="332"/>
    </location>
</feature>
<gene>
    <name evidence="2" type="ORF">MD535_08835</name>
</gene>
<protein>
    <submittedName>
        <fullName evidence="2">AbgT family transporter</fullName>
    </submittedName>
</protein>
<comment type="caution">
    <text evidence="2">The sequence shown here is derived from an EMBL/GenBank/DDBJ whole genome shotgun (WGS) entry which is preliminary data.</text>
</comment>
<name>A0A9X3CMC8_9VIBR</name>
<dbReference type="GO" id="GO:1902604">
    <property type="term" value="P:p-aminobenzoyl-glutamate transmembrane transport"/>
    <property type="evidence" value="ECO:0007669"/>
    <property type="project" value="InterPro"/>
</dbReference>
<evidence type="ECO:0000313" key="3">
    <source>
        <dbReference type="Proteomes" id="UP001155587"/>
    </source>
</evidence>
<accession>A0A9X3CMC8</accession>
<evidence type="ECO:0000256" key="1">
    <source>
        <dbReference type="SAM" id="Phobius"/>
    </source>
</evidence>
<feature type="transmembrane region" description="Helical" evidence="1">
    <location>
        <begin position="172"/>
        <end position="192"/>
    </location>
</feature>
<dbReference type="PANTHER" id="PTHR30282">
    <property type="entry name" value="P-AMINOBENZOYL GLUTAMATE TRANSPORTER"/>
    <property type="match status" value="1"/>
</dbReference>